<evidence type="ECO:0000313" key="2">
    <source>
        <dbReference type="Proteomes" id="UP000001025"/>
    </source>
</evidence>
<dbReference type="AlphaFoldDB" id="Q7UZ10"/>
<dbReference type="InParanoid" id="Q7UZ10"/>
<reference evidence="1 2" key="1">
    <citation type="journal article" date="2003" name="Proc. Natl. Acad. Sci. U.S.A.">
        <title>Complete genome sequence of the marine planctomycete Pirellula sp. strain 1.</title>
        <authorList>
            <person name="Gloeckner F.O."/>
            <person name="Kube M."/>
            <person name="Bauer M."/>
            <person name="Teeling H."/>
            <person name="Lombardot T."/>
            <person name="Ludwig W."/>
            <person name="Gade D."/>
            <person name="Beck A."/>
            <person name="Borzym K."/>
            <person name="Heitmann K."/>
            <person name="Rabus R."/>
            <person name="Schlesner H."/>
            <person name="Amann R."/>
            <person name="Reinhardt R."/>
        </authorList>
    </citation>
    <scope>NUCLEOTIDE SEQUENCE [LARGE SCALE GENOMIC DNA]</scope>
    <source>
        <strain evidence="2">DSM 10527 / NCIMB 13988 / SH1</strain>
    </source>
</reference>
<protein>
    <submittedName>
        <fullName evidence="1">Uncharacterized protein</fullName>
    </submittedName>
</protein>
<sequence>MMSHGIVHTPRFVPKHCRRCQVEPGLHFENPPVKEAAF</sequence>
<proteinExistence type="predicted"/>
<dbReference type="Proteomes" id="UP000001025">
    <property type="component" value="Chromosome"/>
</dbReference>
<accession>Q7UZ10</accession>
<keyword evidence="2" id="KW-1185">Reference proteome</keyword>
<dbReference type="STRING" id="243090.RB272"/>
<dbReference type="EMBL" id="BX294133">
    <property type="protein sequence ID" value="CAD71478.1"/>
    <property type="molecule type" value="Genomic_DNA"/>
</dbReference>
<evidence type="ECO:0000313" key="1">
    <source>
        <dbReference type="EMBL" id="CAD71478.1"/>
    </source>
</evidence>
<dbReference type="EnsemblBacteria" id="CAD71478">
    <property type="protein sequence ID" value="CAD71478"/>
    <property type="gene ID" value="RB272"/>
</dbReference>
<dbReference type="KEGG" id="rba:RB272"/>
<dbReference type="HOGENOM" id="CLU_3332187_0_0_0"/>
<name>Q7UZ10_RHOBA</name>
<gene>
    <name evidence="1" type="ordered locus">RB272</name>
</gene>
<organism evidence="1 2">
    <name type="scientific">Rhodopirellula baltica (strain DSM 10527 / NCIMB 13988 / SH1)</name>
    <dbReference type="NCBI Taxonomy" id="243090"/>
    <lineage>
        <taxon>Bacteria</taxon>
        <taxon>Pseudomonadati</taxon>
        <taxon>Planctomycetota</taxon>
        <taxon>Planctomycetia</taxon>
        <taxon>Pirellulales</taxon>
        <taxon>Pirellulaceae</taxon>
        <taxon>Rhodopirellula</taxon>
    </lineage>
</organism>